<dbReference type="OrthoDB" id="8707547at2759"/>
<gene>
    <name evidence="6" type="ORF">EDS130_LOCUS21421</name>
    <name evidence="7" type="ORF">XAT740_LOCUS39646</name>
</gene>
<dbReference type="InterPro" id="IPR019376">
    <property type="entry name" value="Myeloid_leukemia_factor"/>
</dbReference>
<reference evidence="7" key="1">
    <citation type="submission" date="2021-02" db="EMBL/GenBank/DDBJ databases">
        <authorList>
            <person name="Nowell W R."/>
        </authorList>
    </citation>
    <scope>NUCLEOTIDE SEQUENCE</scope>
</reference>
<evidence type="ECO:0000256" key="2">
    <source>
        <dbReference type="ARBA" id="ARBA00008332"/>
    </source>
</evidence>
<dbReference type="Pfam" id="PF10248">
    <property type="entry name" value="Mlf1IP"/>
    <property type="match status" value="1"/>
</dbReference>
<evidence type="ECO:0000256" key="3">
    <source>
        <dbReference type="ARBA" id="ARBA00022490"/>
    </source>
</evidence>
<evidence type="ECO:0000256" key="5">
    <source>
        <dbReference type="SAM" id="MobiDB-lite"/>
    </source>
</evidence>
<dbReference type="EMBL" id="CAJNOJ010000108">
    <property type="protein sequence ID" value="CAF1128032.1"/>
    <property type="molecule type" value="Genomic_DNA"/>
</dbReference>
<dbReference type="EMBL" id="CAJNOR010004418">
    <property type="protein sequence ID" value="CAF1500824.1"/>
    <property type="molecule type" value="Genomic_DNA"/>
</dbReference>
<keyword evidence="8" id="KW-1185">Reference proteome</keyword>
<dbReference type="Proteomes" id="UP000663828">
    <property type="component" value="Unassembled WGS sequence"/>
</dbReference>
<dbReference type="GO" id="GO:0005737">
    <property type="term" value="C:cytoplasm"/>
    <property type="evidence" value="ECO:0007669"/>
    <property type="project" value="UniProtKB-SubCell"/>
</dbReference>
<comment type="subcellular location">
    <subcellularLocation>
        <location evidence="1">Cytoplasm</location>
    </subcellularLocation>
</comment>
<evidence type="ECO:0000256" key="4">
    <source>
        <dbReference type="ARBA" id="ARBA00022553"/>
    </source>
</evidence>
<evidence type="ECO:0000313" key="6">
    <source>
        <dbReference type="EMBL" id="CAF1128032.1"/>
    </source>
</evidence>
<accession>A0A815T749</accession>
<dbReference type="Proteomes" id="UP000663852">
    <property type="component" value="Unassembled WGS sequence"/>
</dbReference>
<feature type="compositionally biased region" description="Pro residues" evidence="5">
    <location>
        <begin position="245"/>
        <end position="254"/>
    </location>
</feature>
<feature type="region of interest" description="Disordered" evidence="5">
    <location>
        <begin position="194"/>
        <end position="254"/>
    </location>
</feature>
<dbReference type="AlphaFoldDB" id="A0A815T749"/>
<proteinExistence type="inferred from homology"/>
<organism evidence="7 8">
    <name type="scientific">Adineta ricciae</name>
    <name type="common">Rotifer</name>
    <dbReference type="NCBI Taxonomy" id="249248"/>
    <lineage>
        <taxon>Eukaryota</taxon>
        <taxon>Metazoa</taxon>
        <taxon>Spiralia</taxon>
        <taxon>Gnathifera</taxon>
        <taxon>Rotifera</taxon>
        <taxon>Eurotatoria</taxon>
        <taxon>Bdelloidea</taxon>
        <taxon>Adinetida</taxon>
        <taxon>Adinetidae</taxon>
        <taxon>Adineta</taxon>
    </lineage>
</organism>
<name>A0A815T749_ADIRI</name>
<comment type="caution">
    <text evidence="7">The sequence shown here is derived from an EMBL/GenBank/DDBJ whole genome shotgun (WGS) entry which is preliminary data.</text>
</comment>
<comment type="similarity">
    <text evidence="2">Belongs to the MLF family.</text>
</comment>
<feature type="compositionally biased region" description="Low complexity" evidence="5">
    <location>
        <begin position="194"/>
        <end position="223"/>
    </location>
</feature>
<keyword evidence="3" id="KW-0963">Cytoplasm</keyword>
<evidence type="ECO:0000313" key="7">
    <source>
        <dbReference type="EMBL" id="CAF1500824.1"/>
    </source>
</evidence>
<protein>
    <submittedName>
        <fullName evidence="7">Uncharacterized protein</fullName>
    </submittedName>
</protein>
<evidence type="ECO:0000256" key="1">
    <source>
        <dbReference type="ARBA" id="ARBA00004496"/>
    </source>
</evidence>
<evidence type="ECO:0000313" key="8">
    <source>
        <dbReference type="Proteomes" id="UP000663828"/>
    </source>
</evidence>
<keyword evidence="4" id="KW-0597">Phosphoprotein</keyword>
<sequence length="254" mass="29097">MLTPYNHNRAPLMNQQYNRPNGNYGNYNEMNEGELLGSLFGLAHQLMGEILRNIPEITGMGPNIGLTPNFPYGKAFGVSSMNVTQITQGPDGRPHVVQAHKERRLGPGGVWQTKKAIRDPERGIDKVQIGYFTGDHGEIIERHFDRATGQYHEEIQRRDFAPNEFNYPPHLPIQSQPYSRPQYPYYSSPQQQFSFYQQQQQQQQMMPPYRQQPMSSLSLYSQQQPPPPLPISALNPHPEKAQQALPPPPMFPYI</sequence>